<dbReference type="RefSeq" id="WP_103298333.1">
    <property type="nucleotide sequence ID" value="NZ_AP040368.1"/>
</dbReference>
<protein>
    <recommendedName>
        <fullName evidence="9">7,8-dihydroneopterin aldolase</fullName>
        <ecNumber evidence="9">4.1.2.25</ecNumber>
    </recommendedName>
</protein>
<evidence type="ECO:0000256" key="5">
    <source>
        <dbReference type="ARBA" id="ARBA00005708"/>
    </source>
</evidence>
<dbReference type="InterPro" id="IPR006156">
    <property type="entry name" value="Dihydroneopterin_aldolase"/>
</dbReference>
<evidence type="ECO:0000256" key="2">
    <source>
        <dbReference type="ARBA" id="ARBA00001353"/>
    </source>
</evidence>
<dbReference type="Proteomes" id="UP000254047">
    <property type="component" value="Unassembled WGS sequence"/>
</dbReference>
<evidence type="ECO:0000256" key="7">
    <source>
        <dbReference type="ARBA" id="ARBA00023239"/>
    </source>
</evidence>
<dbReference type="NCBIfam" id="TIGR00526">
    <property type="entry name" value="folB_dom"/>
    <property type="match status" value="1"/>
</dbReference>
<evidence type="ECO:0000256" key="6">
    <source>
        <dbReference type="ARBA" id="ARBA00022909"/>
    </source>
</evidence>
<reference evidence="12 14" key="2">
    <citation type="submission" date="2019-04" db="EMBL/GenBank/DDBJ databases">
        <title>Genomic characterization of Staphylococcus petrasii strains.</title>
        <authorList>
            <person name="Vrbovska V."/>
            <person name="Kovarovic V."/>
            <person name="Maslanova I."/>
            <person name="Indrakova A."/>
            <person name="Petras P."/>
            <person name="Sedo O."/>
            <person name="Svec P."/>
            <person name="Fisarova L."/>
            <person name="Sedlacek I."/>
            <person name="Doskar J."/>
            <person name="Pantucek R."/>
        </authorList>
    </citation>
    <scope>NUCLEOTIDE SEQUENCE [LARGE SCALE GENOMIC DNA]</scope>
    <source>
        <strain evidence="12 14">P5404</strain>
    </source>
</reference>
<dbReference type="PANTHER" id="PTHR42844">
    <property type="entry name" value="DIHYDRONEOPTERIN ALDOLASE 1-RELATED"/>
    <property type="match status" value="1"/>
</dbReference>
<dbReference type="GO" id="GO:0005737">
    <property type="term" value="C:cytoplasm"/>
    <property type="evidence" value="ECO:0007669"/>
    <property type="project" value="TreeGrafter"/>
</dbReference>
<reference evidence="11 13" key="1">
    <citation type="submission" date="2018-06" db="EMBL/GenBank/DDBJ databases">
        <authorList>
            <consortium name="Pathogen Informatics"/>
            <person name="Doyle S."/>
        </authorList>
    </citation>
    <scope>NUCLEOTIDE SEQUENCE [LARGE SCALE GENOMIC DNA]</scope>
    <source>
        <strain evidence="11 13">NCTC13830</strain>
    </source>
</reference>
<gene>
    <name evidence="11" type="primary">folB</name>
    <name evidence="12" type="ORF">BJR09_11000</name>
    <name evidence="11" type="ORF">NCTC13830_02531</name>
</gene>
<dbReference type="CDD" id="cd00534">
    <property type="entry name" value="DHNA_DHNTPE"/>
    <property type="match status" value="1"/>
</dbReference>
<evidence type="ECO:0000313" key="12">
    <source>
        <dbReference type="EMBL" id="TGE15598.1"/>
    </source>
</evidence>
<dbReference type="OrthoDB" id="9803748at2"/>
<feature type="domain" description="Dihydroneopterin aldolase/epimerase" evidence="10">
    <location>
        <begin position="5"/>
        <end position="118"/>
    </location>
</feature>
<evidence type="ECO:0000256" key="3">
    <source>
        <dbReference type="ARBA" id="ARBA00003313"/>
    </source>
</evidence>
<dbReference type="NCBIfam" id="TIGR00525">
    <property type="entry name" value="folB"/>
    <property type="match status" value="1"/>
</dbReference>
<organism evidence="11 13">
    <name type="scientific">Staphylococcus petrasii</name>
    <dbReference type="NCBI Taxonomy" id="1276936"/>
    <lineage>
        <taxon>Bacteria</taxon>
        <taxon>Bacillati</taxon>
        <taxon>Bacillota</taxon>
        <taxon>Bacilli</taxon>
        <taxon>Bacillales</taxon>
        <taxon>Staphylococcaceae</taxon>
        <taxon>Staphylococcus</taxon>
    </lineage>
</organism>
<dbReference type="FunFam" id="3.30.1130.10:FF:000003">
    <property type="entry name" value="7,8-dihydroneopterin aldolase"/>
    <property type="match status" value="1"/>
</dbReference>
<sequence>MNDIIFLKGMRFYGYHGALSAENEIGQIFVVDVTLKVDLAEAGQSDDVTDTVHYGEVFEDVKEIVEGPPCNLIEHLAERIAKRINSHYNRVMETKVRITKENPPIPGHYDGVGIEIVRENR</sequence>
<dbReference type="GO" id="GO:0046654">
    <property type="term" value="P:tetrahydrofolate biosynthetic process"/>
    <property type="evidence" value="ECO:0007669"/>
    <property type="project" value="UniProtKB-UniRule"/>
</dbReference>
<proteinExistence type="inferred from homology"/>
<comment type="subunit">
    <text evidence="8">Homooctamer. Four molecules assemble into a ring, and two rings come together to give a cylinder with a hole of at least 13 a diameter.</text>
</comment>
<dbReference type="InterPro" id="IPR006157">
    <property type="entry name" value="FolB_dom"/>
</dbReference>
<dbReference type="EMBL" id="SRLS01000020">
    <property type="protein sequence ID" value="TGE15598.1"/>
    <property type="molecule type" value="Genomic_DNA"/>
</dbReference>
<evidence type="ECO:0000313" key="11">
    <source>
        <dbReference type="EMBL" id="SUM45119.1"/>
    </source>
</evidence>
<evidence type="ECO:0000256" key="9">
    <source>
        <dbReference type="RuleBase" id="RU362079"/>
    </source>
</evidence>
<name>A0A380G1T5_9STAP</name>
<dbReference type="Gene3D" id="3.30.1130.10">
    <property type="match status" value="1"/>
</dbReference>
<dbReference type="Proteomes" id="UP000297598">
    <property type="component" value="Unassembled WGS sequence"/>
</dbReference>
<evidence type="ECO:0000256" key="4">
    <source>
        <dbReference type="ARBA" id="ARBA00005013"/>
    </source>
</evidence>
<accession>A0A380G1T5</accession>
<evidence type="ECO:0000256" key="8">
    <source>
        <dbReference type="ARBA" id="ARBA00065097"/>
    </source>
</evidence>
<dbReference type="GO" id="GO:0046656">
    <property type="term" value="P:folic acid biosynthetic process"/>
    <property type="evidence" value="ECO:0007669"/>
    <property type="project" value="UniProtKB-UniRule"/>
</dbReference>
<dbReference type="GeneID" id="48903076"/>
<comment type="catalytic activity">
    <reaction evidence="1">
        <text>7,8-dihydroneopterin = 7,8-dihydromonapterin</text>
        <dbReference type="Rhea" id="RHEA:45328"/>
        <dbReference type="ChEBI" id="CHEBI:17001"/>
        <dbReference type="ChEBI" id="CHEBI:71175"/>
        <dbReference type="EC" id="5.1.99.8"/>
    </reaction>
</comment>
<dbReference type="Pfam" id="PF02152">
    <property type="entry name" value="FolB"/>
    <property type="match status" value="1"/>
</dbReference>
<keyword evidence="6 9" id="KW-0289">Folate biosynthesis</keyword>
<evidence type="ECO:0000313" key="13">
    <source>
        <dbReference type="Proteomes" id="UP000254047"/>
    </source>
</evidence>
<accession>A0A5F1AVU5</accession>
<comment type="catalytic activity">
    <reaction evidence="2 9">
        <text>7,8-dihydroneopterin = 6-hydroxymethyl-7,8-dihydropterin + glycolaldehyde</text>
        <dbReference type="Rhea" id="RHEA:10540"/>
        <dbReference type="ChEBI" id="CHEBI:17001"/>
        <dbReference type="ChEBI" id="CHEBI:17071"/>
        <dbReference type="ChEBI" id="CHEBI:44841"/>
        <dbReference type="EC" id="4.1.2.25"/>
    </reaction>
</comment>
<evidence type="ECO:0000256" key="1">
    <source>
        <dbReference type="ARBA" id="ARBA00000693"/>
    </source>
</evidence>
<evidence type="ECO:0000259" key="10">
    <source>
        <dbReference type="SMART" id="SM00905"/>
    </source>
</evidence>
<keyword evidence="7 9" id="KW-0456">Lyase</keyword>
<dbReference type="GO" id="GO:0004150">
    <property type="term" value="F:dihydroneopterin aldolase activity"/>
    <property type="evidence" value="ECO:0007669"/>
    <property type="project" value="UniProtKB-UniRule"/>
</dbReference>
<evidence type="ECO:0000313" key="14">
    <source>
        <dbReference type="Proteomes" id="UP000297598"/>
    </source>
</evidence>
<comment type="pathway">
    <text evidence="4 9">Cofactor biosynthesis; tetrahydrofolate biosynthesis; 2-amino-4-hydroxy-6-hydroxymethyl-7,8-dihydropteridine diphosphate from 7,8-dihydroneopterin triphosphate: step 3/4.</text>
</comment>
<dbReference type="SUPFAM" id="SSF55620">
    <property type="entry name" value="Tetrahydrobiopterin biosynthesis enzymes-like"/>
    <property type="match status" value="1"/>
</dbReference>
<dbReference type="EMBL" id="UHDO01000001">
    <property type="protein sequence ID" value="SUM45119.1"/>
    <property type="molecule type" value="Genomic_DNA"/>
</dbReference>
<dbReference type="InterPro" id="IPR043133">
    <property type="entry name" value="GTP-CH-I_C/QueF"/>
</dbReference>
<dbReference type="AlphaFoldDB" id="A0A380G1T5"/>
<dbReference type="PANTHER" id="PTHR42844:SF1">
    <property type="entry name" value="DIHYDRONEOPTERIN ALDOLASE 1-RELATED"/>
    <property type="match status" value="1"/>
</dbReference>
<dbReference type="EC" id="4.1.2.25" evidence="9"/>
<dbReference type="UniPathway" id="UPA00077">
    <property type="reaction ID" value="UER00154"/>
</dbReference>
<dbReference type="SMART" id="SM00905">
    <property type="entry name" value="FolB"/>
    <property type="match status" value="1"/>
</dbReference>
<keyword evidence="14" id="KW-1185">Reference proteome</keyword>
<comment type="similarity">
    <text evidence="5 9">Belongs to the DHNA family.</text>
</comment>
<comment type="function">
    <text evidence="3">Catalyzes the conversion of 7,8-dihydroneopterin to 6-hydroxymethyl-7,8-dihydropterin. Can also catalyze the epimerization of carbon 2' of dihydroneopterin to dihydromonapterin.</text>
</comment>